<protein>
    <submittedName>
        <fullName evidence="2">Uncharacterized protein</fullName>
    </submittedName>
</protein>
<dbReference type="AlphaFoldDB" id="K0TIM1"/>
<evidence type="ECO:0000313" key="3">
    <source>
        <dbReference type="Proteomes" id="UP000266841"/>
    </source>
</evidence>
<reference evidence="2 3" key="1">
    <citation type="journal article" date="2012" name="Genome Biol.">
        <title>Genome and low-iron response of an oceanic diatom adapted to chronic iron limitation.</title>
        <authorList>
            <person name="Lommer M."/>
            <person name="Specht M."/>
            <person name="Roy A.S."/>
            <person name="Kraemer L."/>
            <person name="Andreson R."/>
            <person name="Gutowska M.A."/>
            <person name="Wolf J."/>
            <person name="Bergner S.V."/>
            <person name="Schilhabel M.B."/>
            <person name="Klostermeier U.C."/>
            <person name="Beiko R.G."/>
            <person name="Rosenstiel P."/>
            <person name="Hippler M."/>
            <person name="Laroche J."/>
        </authorList>
    </citation>
    <scope>NUCLEOTIDE SEQUENCE [LARGE SCALE GENOMIC DNA]</scope>
    <source>
        <strain evidence="2 3">CCMP1005</strain>
    </source>
</reference>
<comment type="caution">
    <text evidence="2">The sequence shown here is derived from an EMBL/GenBank/DDBJ whole genome shotgun (WGS) entry which is preliminary data.</text>
</comment>
<dbReference type="Proteomes" id="UP000266841">
    <property type="component" value="Unassembled WGS sequence"/>
</dbReference>
<sequence length="182" mass="19710">MLVNALLYMLTQLRSGDAMTLAAALQPLERHNLGSLGHGLAGSVSSPTIMAAAAISKGLPDTGLHYGDADEYLGVKMLVVNHSDEPTPSGVRHWPWIIIIALERAALVNILIDYASAIDARVLAFNAGGRGSEVFMDKLRKNKLDVHIPRGVHLTCYTGKKSELVIAFAMHMRKHLTLLFSS</sequence>
<evidence type="ECO:0000256" key="1">
    <source>
        <dbReference type="SAM" id="SignalP"/>
    </source>
</evidence>
<gene>
    <name evidence="2" type="ORF">THAOC_04733</name>
</gene>
<organism evidence="2 3">
    <name type="scientific">Thalassiosira oceanica</name>
    <name type="common">Marine diatom</name>
    <dbReference type="NCBI Taxonomy" id="159749"/>
    <lineage>
        <taxon>Eukaryota</taxon>
        <taxon>Sar</taxon>
        <taxon>Stramenopiles</taxon>
        <taxon>Ochrophyta</taxon>
        <taxon>Bacillariophyta</taxon>
        <taxon>Coscinodiscophyceae</taxon>
        <taxon>Thalassiosirophycidae</taxon>
        <taxon>Thalassiosirales</taxon>
        <taxon>Thalassiosiraceae</taxon>
        <taxon>Thalassiosira</taxon>
    </lineage>
</organism>
<feature type="signal peptide" evidence="1">
    <location>
        <begin position="1"/>
        <end position="18"/>
    </location>
</feature>
<dbReference type="EMBL" id="AGNL01004339">
    <property type="protein sequence ID" value="EJK73631.1"/>
    <property type="molecule type" value="Genomic_DNA"/>
</dbReference>
<keyword evidence="3" id="KW-1185">Reference proteome</keyword>
<accession>K0TIM1</accession>
<feature type="chain" id="PRO_5003838016" evidence="1">
    <location>
        <begin position="19"/>
        <end position="182"/>
    </location>
</feature>
<name>K0TIM1_THAOC</name>
<proteinExistence type="predicted"/>
<evidence type="ECO:0000313" key="2">
    <source>
        <dbReference type="EMBL" id="EJK73631.1"/>
    </source>
</evidence>
<keyword evidence="1" id="KW-0732">Signal</keyword>